<dbReference type="AlphaFoldDB" id="A0A1P8P0J4"/>
<feature type="transmembrane region" description="Helical" evidence="1">
    <location>
        <begin position="72"/>
        <end position="96"/>
    </location>
</feature>
<name>A0A1P8P0J4_9TREM</name>
<feature type="transmembrane region" description="Helical" evidence="1">
    <location>
        <begin position="103"/>
        <end position="122"/>
    </location>
</feature>
<dbReference type="Gene3D" id="1.20.120.1200">
    <property type="entry name" value="NADH-ubiquinone/plastoquinone oxidoreductase chain 6, subunit NuoJ"/>
    <property type="match status" value="1"/>
</dbReference>
<keyword evidence="1" id="KW-0812">Transmembrane</keyword>
<feature type="transmembrane region" description="Helical" evidence="1">
    <location>
        <begin position="18"/>
        <end position="37"/>
    </location>
</feature>
<geneLocation type="mitochondrion" evidence="2"/>
<accession>A0A1P8P0J4</accession>
<feature type="transmembrane region" description="Helical" evidence="1">
    <location>
        <begin position="44"/>
        <end position="66"/>
    </location>
</feature>
<reference evidence="2" key="1">
    <citation type="journal article" date="2014" name="PeerJ">
        <title>The mitochondrial genome of Paragonimus westermani (Kerbert, 1878), the Indian isolate of the lung fluke representative of the family Paragonimidae (Trematoda).</title>
        <authorList>
            <person name="Biswal D.K."/>
            <person name="Chatterjee A."/>
            <person name="Bhattacharya A."/>
            <person name="Tandon V."/>
        </authorList>
    </citation>
    <scope>NUCLEOTIDE SEQUENCE</scope>
</reference>
<sequence length="144" mass="15264">MFLSLYFSSLVGFVSNHPVAYCILLLSGALGVSGYLYTVLGMSWYLVLFCLVYVGGIYVLFIFVSVHLSNPMAVSGGSGFALSGVFVTFCFFNGVVESGVDGFVSVVIICVLTLSGFPTAFLSDSDGGFMGVSVVSGEKDSFFR</sequence>
<gene>
    <name evidence="2" type="primary">nad6</name>
</gene>
<keyword evidence="2" id="KW-0496">Mitochondrion</keyword>
<organism evidence="2">
    <name type="scientific">Paragonimus westermani</name>
    <dbReference type="NCBI Taxonomy" id="34504"/>
    <lineage>
        <taxon>Eukaryota</taxon>
        <taxon>Metazoa</taxon>
        <taxon>Spiralia</taxon>
        <taxon>Lophotrochozoa</taxon>
        <taxon>Platyhelminthes</taxon>
        <taxon>Trematoda</taxon>
        <taxon>Digenea</taxon>
        <taxon>Plagiorchiida</taxon>
        <taxon>Troglotremata</taxon>
        <taxon>Troglotrematidae</taxon>
        <taxon>Paragonimus</taxon>
    </lineage>
</organism>
<keyword evidence="1" id="KW-0472">Membrane</keyword>
<evidence type="ECO:0000256" key="1">
    <source>
        <dbReference type="SAM" id="Phobius"/>
    </source>
</evidence>
<evidence type="ECO:0000313" key="2">
    <source>
        <dbReference type="EMBL" id="APX55324.1"/>
    </source>
</evidence>
<proteinExistence type="predicted"/>
<reference evidence="2" key="2">
    <citation type="submission" date="2016-10" db="EMBL/GenBank/DDBJ databases">
        <authorList>
            <person name="de Groot N.N."/>
        </authorList>
    </citation>
    <scope>NUCLEOTIDE SEQUENCE</scope>
</reference>
<protein>
    <submittedName>
        <fullName evidence="2">NADH dehydrogenase subunit 6</fullName>
    </submittedName>
</protein>
<keyword evidence="1" id="KW-1133">Transmembrane helix</keyword>
<dbReference type="InterPro" id="IPR042106">
    <property type="entry name" value="Nuo/plastoQ_OxRdtase_6_NuoJ"/>
</dbReference>
<dbReference type="EMBL" id="KX943544">
    <property type="protein sequence ID" value="APX55324.1"/>
    <property type="molecule type" value="Genomic_DNA"/>
</dbReference>